<gene>
    <name evidence="3" type="ordered locus">Clos_1367</name>
</gene>
<dbReference type="PANTHER" id="PTHR11851:SF134">
    <property type="entry name" value="ZINC-DEPENDENT PROTEASE"/>
    <property type="match status" value="1"/>
</dbReference>
<dbReference type="Pfam" id="PF00675">
    <property type="entry name" value="Peptidase_M16"/>
    <property type="match status" value="1"/>
</dbReference>
<dbReference type="HOGENOM" id="CLU_052317_0_0_9"/>
<evidence type="ECO:0000259" key="1">
    <source>
        <dbReference type="Pfam" id="PF00675"/>
    </source>
</evidence>
<dbReference type="SUPFAM" id="SSF63411">
    <property type="entry name" value="LuxS/MPP-like metallohydrolase"/>
    <property type="match status" value="2"/>
</dbReference>
<dbReference type="NCBIfam" id="NF047421">
    <property type="entry name" value="YfmH_fam"/>
    <property type="match status" value="1"/>
</dbReference>
<dbReference type="Gene3D" id="3.30.830.10">
    <property type="entry name" value="Metalloenzyme, LuxS/M16 peptidase-like"/>
    <property type="match status" value="2"/>
</dbReference>
<accession>A8MH24</accession>
<feature type="domain" description="Peptidase M16 C-terminal" evidence="2">
    <location>
        <begin position="183"/>
        <end position="364"/>
    </location>
</feature>
<dbReference type="InterPro" id="IPR011765">
    <property type="entry name" value="Pept_M16_N"/>
</dbReference>
<dbReference type="EMBL" id="CP000853">
    <property type="protein sequence ID" value="ABW18911.1"/>
    <property type="molecule type" value="Genomic_DNA"/>
</dbReference>
<name>A8MH24_ALKOO</name>
<evidence type="ECO:0000313" key="3">
    <source>
        <dbReference type="EMBL" id="ABW18911.1"/>
    </source>
</evidence>
<protein>
    <submittedName>
        <fullName evidence="3">Peptidase M16 domain protein</fullName>
    </submittedName>
</protein>
<dbReference type="OrthoDB" id="9811314at2"/>
<organism evidence="3 4">
    <name type="scientific">Alkaliphilus oremlandii (strain OhILAs)</name>
    <name type="common">Clostridium oremlandii (strain OhILAs)</name>
    <dbReference type="NCBI Taxonomy" id="350688"/>
    <lineage>
        <taxon>Bacteria</taxon>
        <taxon>Bacillati</taxon>
        <taxon>Bacillota</taxon>
        <taxon>Clostridia</taxon>
        <taxon>Peptostreptococcales</taxon>
        <taxon>Natronincolaceae</taxon>
        <taxon>Alkaliphilus</taxon>
    </lineage>
</organism>
<reference evidence="4" key="1">
    <citation type="submission" date="2007-10" db="EMBL/GenBank/DDBJ databases">
        <title>Complete genome of Alkaliphilus oremlandii OhILAs.</title>
        <authorList>
            <person name="Copeland A."/>
            <person name="Lucas S."/>
            <person name="Lapidus A."/>
            <person name="Barry K."/>
            <person name="Detter J.C."/>
            <person name="Glavina del Rio T."/>
            <person name="Hammon N."/>
            <person name="Israni S."/>
            <person name="Dalin E."/>
            <person name="Tice H."/>
            <person name="Pitluck S."/>
            <person name="Chain P."/>
            <person name="Malfatti S."/>
            <person name="Shin M."/>
            <person name="Vergez L."/>
            <person name="Schmutz J."/>
            <person name="Larimer F."/>
            <person name="Land M."/>
            <person name="Hauser L."/>
            <person name="Kyrpides N."/>
            <person name="Mikhailova N."/>
            <person name="Stolz J.F."/>
            <person name="Dawson A."/>
            <person name="Fisher E."/>
            <person name="Crable B."/>
            <person name="Perera E."/>
            <person name="Lisak J."/>
            <person name="Ranganathan M."/>
            <person name="Basu P."/>
            <person name="Richardson P."/>
        </authorList>
    </citation>
    <scope>NUCLEOTIDE SEQUENCE [LARGE SCALE GENOMIC DNA]</scope>
    <source>
        <strain evidence="4">OhILAs</strain>
    </source>
</reference>
<dbReference type="RefSeq" id="WP_012159223.1">
    <property type="nucleotide sequence ID" value="NC_009922.1"/>
</dbReference>
<dbReference type="KEGG" id="aoe:Clos_1367"/>
<evidence type="ECO:0000313" key="4">
    <source>
        <dbReference type="Proteomes" id="UP000000269"/>
    </source>
</evidence>
<dbReference type="InterPro" id="IPR011249">
    <property type="entry name" value="Metalloenz_LuxS/M16"/>
</dbReference>
<dbReference type="MEROPS" id="M16.A20"/>
<dbReference type="InterPro" id="IPR050361">
    <property type="entry name" value="MPP/UQCRC_Complex"/>
</dbReference>
<dbReference type="GO" id="GO:0046872">
    <property type="term" value="F:metal ion binding"/>
    <property type="evidence" value="ECO:0007669"/>
    <property type="project" value="InterPro"/>
</dbReference>
<feature type="domain" description="Peptidase M16 N-terminal" evidence="1">
    <location>
        <begin position="64"/>
        <end position="177"/>
    </location>
</feature>
<dbReference type="PANTHER" id="PTHR11851">
    <property type="entry name" value="METALLOPROTEASE"/>
    <property type="match status" value="1"/>
</dbReference>
<dbReference type="STRING" id="350688.Clos_1367"/>
<proteinExistence type="predicted"/>
<dbReference type="Proteomes" id="UP000000269">
    <property type="component" value="Chromosome"/>
</dbReference>
<dbReference type="eggNOG" id="COG0612">
    <property type="taxonomic scope" value="Bacteria"/>
</dbReference>
<keyword evidence="4" id="KW-1185">Reference proteome</keyword>
<evidence type="ECO:0000259" key="2">
    <source>
        <dbReference type="Pfam" id="PF05193"/>
    </source>
</evidence>
<dbReference type="InterPro" id="IPR007863">
    <property type="entry name" value="Peptidase_M16_C"/>
</dbReference>
<sequence length="429" mass="50465">MEMIEYRGNFVQEIVYEKVLKNGLRVFYMPKKGYTKQYAIFATNFGSNDVSFKRNKEGIIYNVNEGVAHFLEHKIFEEKEGNVFDQFAARGANVNAYTNFNVTAYYFTSTDNFYKNLYDLVSFVQNPYFTDENVEKEKGIIAQEIKMYEDNPDWKVYFNALKSMYREHPVRNNIAGTVESITRITKEELYDCYNTFYRPENMVLFVSGDLEKEKIFETVEQYYNHKVLEHTMEKETRNYPEEPVEINQSIIVDSMAVSLPLFYVGYKDVDLNLKGRQLLEKEIELRLLLDILFGKSSELYEHLYQKGLINESFGGDYSGHINYGHIVVGGESKNPTEVLEIMDTYMNEKMNHGLAEEDFIRIKKKQMGENITSLNSLEFVGSSFISYIFKDINFIEYIDVLKETTFEKVEKRFKSYFLKERQILSIIKS</sequence>
<dbReference type="Pfam" id="PF05193">
    <property type="entry name" value="Peptidase_M16_C"/>
    <property type="match status" value="1"/>
</dbReference>
<dbReference type="AlphaFoldDB" id="A8MH24"/>